<dbReference type="GO" id="GO:0005737">
    <property type="term" value="C:cytoplasm"/>
    <property type="evidence" value="ECO:0007669"/>
    <property type="project" value="UniProtKB-SubCell"/>
</dbReference>
<feature type="binding site" evidence="9">
    <location>
        <position position="10"/>
    </location>
    <ligand>
        <name>S-adenosyl-L-methionine</name>
        <dbReference type="ChEBI" id="CHEBI:59789"/>
    </ligand>
</feature>
<proteinExistence type="inferred from homology"/>
<dbReference type="AlphaFoldDB" id="A0A233T2J1"/>
<dbReference type="EC" id="2.1.1.67" evidence="4 9"/>
<evidence type="ECO:0000313" key="11">
    <source>
        <dbReference type="Proteomes" id="UP000433532"/>
    </source>
</evidence>
<feature type="binding site" evidence="9">
    <location>
        <position position="123"/>
    </location>
    <ligand>
        <name>S-adenosyl-L-methionine</name>
        <dbReference type="ChEBI" id="CHEBI:59789"/>
    </ligand>
</feature>
<dbReference type="Proteomes" id="UP000433532">
    <property type="component" value="Unassembled WGS sequence"/>
</dbReference>
<evidence type="ECO:0000256" key="1">
    <source>
        <dbReference type="ARBA" id="ARBA00000903"/>
    </source>
</evidence>
<keyword evidence="7 9" id="KW-0808">Transferase</keyword>
<sequence length="218" mass="24863">MQADFWHARWANNQIGFHLDEINPYLMRHLSRLRLQAGERILVPLCGKTLDLAWLAAQGLEVLGVELSEKAVSDFFEEHDLRPEIDQLGGFRRYRVAGITLLQGDFFALQAEHLAQCRAFYDRAALIALPPEMRERYAGHLQAVLPTRSLGLLVTIDYPQAEMAGPPFAVPDEEVRGYYAGGWRIEELERGDVLGVNWKFLERGVSWLNEAVYLLERG</sequence>
<dbReference type="InterPro" id="IPR029063">
    <property type="entry name" value="SAM-dependent_MTases_sf"/>
</dbReference>
<dbReference type="SMR" id="A0A233T2J1"/>
<dbReference type="Gene3D" id="3.40.50.150">
    <property type="entry name" value="Vaccinia Virus protein VP39"/>
    <property type="match status" value="1"/>
</dbReference>
<comment type="similarity">
    <text evidence="3 9">Belongs to the class I-like SAM-binding methyltransferase superfamily. TPMT family.</text>
</comment>
<dbReference type="PROSITE" id="PS51585">
    <property type="entry name" value="SAM_MT_TPMT"/>
    <property type="match status" value="1"/>
</dbReference>
<dbReference type="GO" id="GO:0032259">
    <property type="term" value="P:methylation"/>
    <property type="evidence" value="ECO:0007669"/>
    <property type="project" value="UniProtKB-KW"/>
</dbReference>
<evidence type="ECO:0000256" key="8">
    <source>
        <dbReference type="ARBA" id="ARBA00022691"/>
    </source>
</evidence>
<name>A0A233T2J1_PSEAI</name>
<comment type="caution">
    <text evidence="10">The sequence shown here is derived from an EMBL/GenBank/DDBJ whole genome shotgun (WGS) entry which is preliminary data.</text>
</comment>
<dbReference type="NCBIfam" id="TIGR03840">
    <property type="entry name" value="TMPT_Se_Te"/>
    <property type="match status" value="1"/>
</dbReference>
<dbReference type="PIRSF" id="PIRSF023956">
    <property type="entry name" value="Thiopurine_S-methyltransferase"/>
    <property type="match status" value="1"/>
</dbReference>
<organism evidence="10 11">
    <name type="scientific">Pseudomonas aeruginosa</name>
    <dbReference type="NCBI Taxonomy" id="287"/>
    <lineage>
        <taxon>Bacteria</taxon>
        <taxon>Pseudomonadati</taxon>
        <taxon>Pseudomonadota</taxon>
        <taxon>Gammaproteobacteria</taxon>
        <taxon>Pseudomonadales</taxon>
        <taxon>Pseudomonadaceae</taxon>
        <taxon>Pseudomonas</taxon>
    </lineage>
</organism>
<evidence type="ECO:0000256" key="2">
    <source>
        <dbReference type="ARBA" id="ARBA00004496"/>
    </source>
</evidence>
<comment type="catalytic activity">
    <reaction evidence="1 9">
        <text>S-adenosyl-L-methionine + a thiopurine = S-adenosyl-L-homocysteine + a thiopurine S-methylether.</text>
        <dbReference type="EC" id="2.1.1.67"/>
    </reaction>
</comment>
<feature type="binding site" evidence="9">
    <location>
        <position position="45"/>
    </location>
    <ligand>
        <name>S-adenosyl-L-methionine</name>
        <dbReference type="ChEBI" id="CHEBI:59789"/>
    </ligand>
</feature>
<keyword evidence="5 9" id="KW-0963">Cytoplasm</keyword>
<feature type="binding site" evidence="9">
    <location>
        <position position="66"/>
    </location>
    <ligand>
        <name>S-adenosyl-L-methionine</name>
        <dbReference type="ChEBI" id="CHEBI:59789"/>
    </ligand>
</feature>
<evidence type="ECO:0000256" key="3">
    <source>
        <dbReference type="ARBA" id="ARBA00008145"/>
    </source>
</evidence>
<evidence type="ECO:0000256" key="4">
    <source>
        <dbReference type="ARBA" id="ARBA00011905"/>
    </source>
</evidence>
<dbReference type="FunFam" id="3.40.50.150:FF:000101">
    <property type="entry name" value="Thiopurine S-methyltransferase"/>
    <property type="match status" value="1"/>
</dbReference>
<accession>A0A233T2J1</accession>
<gene>
    <name evidence="9" type="primary">tpm</name>
    <name evidence="10" type="ORF">GNQ48_09845</name>
</gene>
<keyword evidence="8 9" id="KW-0949">S-adenosyl-L-methionine</keyword>
<dbReference type="SUPFAM" id="SSF53335">
    <property type="entry name" value="S-adenosyl-L-methionine-dependent methyltransferases"/>
    <property type="match status" value="1"/>
</dbReference>
<dbReference type="PANTHER" id="PTHR10259">
    <property type="entry name" value="THIOPURINE S-METHYLTRANSFERASE"/>
    <property type="match status" value="1"/>
</dbReference>
<dbReference type="NCBIfam" id="NF009732">
    <property type="entry name" value="PRK13255.1"/>
    <property type="match status" value="1"/>
</dbReference>
<evidence type="ECO:0000313" key="10">
    <source>
        <dbReference type="EMBL" id="MUI35307.1"/>
    </source>
</evidence>
<dbReference type="HAMAP" id="MF_00812">
    <property type="entry name" value="Thiopur_methtran"/>
    <property type="match status" value="1"/>
</dbReference>
<keyword evidence="6 9" id="KW-0489">Methyltransferase</keyword>
<comment type="subcellular location">
    <subcellularLocation>
        <location evidence="2 9">Cytoplasm</location>
    </subcellularLocation>
</comment>
<dbReference type="InterPro" id="IPR022474">
    <property type="entry name" value="Thiopur_S-MeTfrase_Se/Te_detox"/>
</dbReference>
<evidence type="ECO:0000256" key="9">
    <source>
        <dbReference type="HAMAP-Rule" id="MF_00812"/>
    </source>
</evidence>
<protein>
    <recommendedName>
        <fullName evidence="4 9">Thiopurine S-methyltransferase</fullName>
        <ecNumber evidence="4 9">2.1.1.67</ecNumber>
    </recommendedName>
    <alternativeName>
        <fullName evidence="9">Thiopurine methyltransferase</fullName>
    </alternativeName>
</protein>
<dbReference type="Pfam" id="PF05724">
    <property type="entry name" value="TPMT"/>
    <property type="match status" value="1"/>
</dbReference>
<dbReference type="InterPro" id="IPR008854">
    <property type="entry name" value="TPMT"/>
</dbReference>
<evidence type="ECO:0000256" key="5">
    <source>
        <dbReference type="ARBA" id="ARBA00022490"/>
    </source>
</evidence>
<dbReference type="EMBL" id="WOAD01000006">
    <property type="protein sequence ID" value="MUI35307.1"/>
    <property type="molecule type" value="Genomic_DNA"/>
</dbReference>
<evidence type="ECO:0000256" key="6">
    <source>
        <dbReference type="ARBA" id="ARBA00022603"/>
    </source>
</evidence>
<dbReference type="GO" id="GO:0008119">
    <property type="term" value="F:thiopurine S-methyltransferase activity"/>
    <property type="evidence" value="ECO:0007669"/>
    <property type="project" value="UniProtKB-UniRule"/>
</dbReference>
<dbReference type="RefSeq" id="WP_003109680.1">
    <property type="nucleotide sequence ID" value="NZ_AP017302.1"/>
</dbReference>
<dbReference type="GO" id="GO:0010038">
    <property type="term" value="P:response to metal ion"/>
    <property type="evidence" value="ECO:0007669"/>
    <property type="project" value="InterPro"/>
</dbReference>
<dbReference type="InterPro" id="IPR025835">
    <property type="entry name" value="Thiopurine_S-MeTrfase"/>
</dbReference>
<reference evidence="10 11" key="1">
    <citation type="submission" date="2019-11" db="EMBL/GenBank/DDBJ databases">
        <title>Genomes of ocular Pseudomonas aeruginosa isolates.</title>
        <authorList>
            <person name="Khan M."/>
            <person name="Rice S.A."/>
            <person name="Willcox M.D.P."/>
            <person name="Stapleton F."/>
        </authorList>
    </citation>
    <scope>NUCLEOTIDE SEQUENCE [LARGE SCALE GENOMIC DNA]</scope>
    <source>
        <strain evidence="10 11">PA221</strain>
    </source>
</reference>
<evidence type="ECO:0000256" key="7">
    <source>
        <dbReference type="ARBA" id="ARBA00022679"/>
    </source>
</evidence>
<dbReference type="PANTHER" id="PTHR10259:SF11">
    <property type="entry name" value="THIOPURINE S-METHYLTRANSFERASE"/>
    <property type="match status" value="1"/>
</dbReference>